<feature type="compositionally biased region" description="Polar residues" evidence="1">
    <location>
        <begin position="1"/>
        <end position="17"/>
    </location>
</feature>
<name>A0A2T2NI22_CORCC</name>
<dbReference type="AlphaFoldDB" id="A0A2T2NI22"/>
<feature type="region of interest" description="Disordered" evidence="1">
    <location>
        <begin position="1"/>
        <end position="22"/>
    </location>
</feature>
<feature type="compositionally biased region" description="Polar residues" evidence="1">
    <location>
        <begin position="97"/>
        <end position="117"/>
    </location>
</feature>
<dbReference type="Proteomes" id="UP000240883">
    <property type="component" value="Unassembled WGS sequence"/>
</dbReference>
<evidence type="ECO:0000256" key="1">
    <source>
        <dbReference type="SAM" id="MobiDB-lite"/>
    </source>
</evidence>
<proteinExistence type="predicted"/>
<reference evidence="2 3" key="1">
    <citation type="journal article" date="2018" name="Front. Microbiol.">
        <title>Genome-Wide Analysis of Corynespora cassiicola Leaf Fall Disease Putative Effectors.</title>
        <authorList>
            <person name="Lopez D."/>
            <person name="Ribeiro S."/>
            <person name="Label P."/>
            <person name="Fumanal B."/>
            <person name="Venisse J.S."/>
            <person name="Kohler A."/>
            <person name="de Oliveira R.R."/>
            <person name="Labutti K."/>
            <person name="Lipzen A."/>
            <person name="Lail K."/>
            <person name="Bauer D."/>
            <person name="Ohm R.A."/>
            <person name="Barry K.W."/>
            <person name="Spatafora J."/>
            <person name="Grigoriev I.V."/>
            <person name="Martin F.M."/>
            <person name="Pujade-Renaud V."/>
        </authorList>
    </citation>
    <scope>NUCLEOTIDE SEQUENCE [LARGE SCALE GENOMIC DNA]</scope>
    <source>
        <strain evidence="2 3">Philippines</strain>
    </source>
</reference>
<evidence type="ECO:0000313" key="2">
    <source>
        <dbReference type="EMBL" id="PSN65074.1"/>
    </source>
</evidence>
<protein>
    <submittedName>
        <fullName evidence="2">Uncharacterized protein</fullName>
    </submittedName>
</protein>
<sequence length="117" mass="12246">MSSSPPTTCPAPNSTTLFHPITGPSAAYRRVGVASSYNNDNGDDDDTGTQALQASSPRALPGPDAKEFSPSGHGPLIVPAAIARAGPRPLPDRYRYQTATTHAPSLPGSQPRTRQPR</sequence>
<dbReference type="EMBL" id="KZ678137">
    <property type="protein sequence ID" value="PSN65074.1"/>
    <property type="molecule type" value="Genomic_DNA"/>
</dbReference>
<gene>
    <name evidence="2" type="ORF">BS50DRAFT_589520</name>
</gene>
<evidence type="ECO:0000313" key="3">
    <source>
        <dbReference type="Proteomes" id="UP000240883"/>
    </source>
</evidence>
<organism evidence="2 3">
    <name type="scientific">Corynespora cassiicola Philippines</name>
    <dbReference type="NCBI Taxonomy" id="1448308"/>
    <lineage>
        <taxon>Eukaryota</taxon>
        <taxon>Fungi</taxon>
        <taxon>Dikarya</taxon>
        <taxon>Ascomycota</taxon>
        <taxon>Pezizomycotina</taxon>
        <taxon>Dothideomycetes</taxon>
        <taxon>Pleosporomycetidae</taxon>
        <taxon>Pleosporales</taxon>
        <taxon>Corynesporascaceae</taxon>
        <taxon>Corynespora</taxon>
    </lineage>
</organism>
<accession>A0A2T2NI22</accession>
<keyword evidence="3" id="KW-1185">Reference proteome</keyword>
<feature type="region of interest" description="Disordered" evidence="1">
    <location>
        <begin position="35"/>
        <end position="117"/>
    </location>
</feature>